<protein>
    <recommendedName>
        <fullName evidence="3">DUF4220 domain-containing protein</fullName>
    </recommendedName>
</protein>
<dbReference type="Proteomes" id="UP000015106">
    <property type="component" value="Chromosome 6"/>
</dbReference>
<keyword evidence="2" id="KW-1185">Reference proteome</keyword>
<evidence type="ECO:0008006" key="3">
    <source>
        <dbReference type="Google" id="ProtNLM"/>
    </source>
</evidence>
<proteinExistence type="predicted"/>
<accession>A0A8R7QSD6</accession>
<dbReference type="Gramene" id="TuG1812G0600003679.01.T01">
    <property type="protein sequence ID" value="TuG1812G0600003679.01.T01.cds428379"/>
    <property type="gene ID" value="TuG1812G0600003679.01"/>
</dbReference>
<reference evidence="2" key="1">
    <citation type="journal article" date="2013" name="Nature">
        <title>Draft genome of the wheat A-genome progenitor Triticum urartu.</title>
        <authorList>
            <person name="Ling H.Q."/>
            <person name="Zhao S."/>
            <person name="Liu D."/>
            <person name="Wang J."/>
            <person name="Sun H."/>
            <person name="Zhang C."/>
            <person name="Fan H."/>
            <person name="Li D."/>
            <person name="Dong L."/>
            <person name="Tao Y."/>
            <person name="Gao C."/>
            <person name="Wu H."/>
            <person name="Li Y."/>
            <person name="Cui Y."/>
            <person name="Guo X."/>
            <person name="Zheng S."/>
            <person name="Wang B."/>
            <person name="Yu K."/>
            <person name="Liang Q."/>
            <person name="Yang W."/>
            <person name="Lou X."/>
            <person name="Chen J."/>
            <person name="Feng M."/>
            <person name="Jian J."/>
            <person name="Zhang X."/>
            <person name="Luo G."/>
            <person name="Jiang Y."/>
            <person name="Liu J."/>
            <person name="Wang Z."/>
            <person name="Sha Y."/>
            <person name="Zhang B."/>
            <person name="Wu H."/>
            <person name="Tang D."/>
            <person name="Shen Q."/>
            <person name="Xue P."/>
            <person name="Zou S."/>
            <person name="Wang X."/>
            <person name="Liu X."/>
            <person name="Wang F."/>
            <person name="Yang Y."/>
            <person name="An X."/>
            <person name="Dong Z."/>
            <person name="Zhang K."/>
            <person name="Zhang X."/>
            <person name="Luo M.C."/>
            <person name="Dvorak J."/>
            <person name="Tong Y."/>
            <person name="Wang J."/>
            <person name="Yang H."/>
            <person name="Li Z."/>
            <person name="Wang D."/>
            <person name="Zhang A."/>
            <person name="Wang J."/>
        </authorList>
    </citation>
    <scope>NUCLEOTIDE SEQUENCE</scope>
    <source>
        <strain evidence="2">cv. G1812</strain>
    </source>
</reference>
<dbReference type="InterPro" id="IPR007658">
    <property type="entry name" value="DUF594"/>
</dbReference>
<evidence type="ECO:0000313" key="1">
    <source>
        <dbReference type="EnsemblPlants" id="TuG1812G0600003679.01.T01.cds428379"/>
    </source>
</evidence>
<dbReference type="Pfam" id="PF04578">
    <property type="entry name" value="DUF594"/>
    <property type="match status" value="1"/>
</dbReference>
<organism evidence="1 2">
    <name type="scientific">Triticum urartu</name>
    <name type="common">Red wild einkorn</name>
    <name type="synonym">Crithodium urartu</name>
    <dbReference type="NCBI Taxonomy" id="4572"/>
    <lineage>
        <taxon>Eukaryota</taxon>
        <taxon>Viridiplantae</taxon>
        <taxon>Streptophyta</taxon>
        <taxon>Embryophyta</taxon>
        <taxon>Tracheophyta</taxon>
        <taxon>Spermatophyta</taxon>
        <taxon>Magnoliopsida</taxon>
        <taxon>Liliopsida</taxon>
        <taxon>Poales</taxon>
        <taxon>Poaceae</taxon>
        <taxon>BOP clade</taxon>
        <taxon>Pooideae</taxon>
        <taxon>Triticodae</taxon>
        <taxon>Triticeae</taxon>
        <taxon>Triticinae</taxon>
        <taxon>Triticum</taxon>
    </lineage>
</organism>
<reference evidence="1" key="2">
    <citation type="submission" date="2018-03" db="EMBL/GenBank/DDBJ databases">
        <title>The Triticum urartu genome reveals the dynamic nature of wheat genome evolution.</title>
        <authorList>
            <person name="Ling H."/>
            <person name="Ma B."/>
            <person name="Shi X."/>
            <person name="Liu H."/>
            <person name="Dong L."/>
            <person name="Sun H."/>
            <person name="Cao Y."/>
            <person name="Gao Q."/>
            <person name="Zheng S."/>
            <person name="Li Y."/>
            <person name="Yu Y."/>
            <person name="Du H."/>
            <person name="Qi M."/>
            <person name="Li Y."/>
            <person name="Yu H."/>
            <person name="Cui Y."/>
            <person name="Wang N."/>
            <person name="Chen C."/>
            <person name="Wu H."/>
            <person name="Zhao Y."/>
            <person name="Zhang J."/>
            <person name="Li Y."/>
            <person name="Zhou W."/>
            <person name="Zhang B."/>
            <person name="Hu W."/>
            <person name="Eijk M."/>
            <person name="Tang J."/>
            <person name="Witsenboer H."/>
            <person name="Zhao S."/>
            <person name="Li Z."/>
            <person name="Zhang A."/>
            <person name="Wang D."/>
            <person name="Liang C."/>
        </authorList>
    </citation>
    <scope>NUCLEOTIDE SEQUENCE [LARGE SCALE GENOMIC DNA]</scope>
    <source>
        <strain evidence="1">cv. G1812</strain>
    </source>
</reference>
<dbReference type="AlphaFoldDB" id="A0A8R7QSD6"/>
<evidence type="ECO:0000313" key="2">
    <source>
        <dbReference type="Proteomes" id="UP000015106"/>
    </source>
</evidence>
<dbReference type="EnsemblPlants" id="TuG1812G0600003679.01.T01">
    <property type="protein sequence ID" value="TuG1812G0600003679.01.T01.cds428379"/>
    <property type="gene ID" value="TuG1812G0600003679.01"/>
</dbReference>
<sequence>MRHWNNKMRQSSLLVLHPKQLHQLVLPGCLLHLLGRKRRNNVKVPSEVKACIINALRSTSGSNGAGLSKGTTSLRQSQAGRSLLWACNNSKGTSDTILVWHITTTILEVRHPHHQGDGRPSSVVSEKKIAATHLSCYCAYLVESCPELLPDDDAWSKYLYKEVKKDAERALVSGGDGIEVSSLTPEAGYRQLIELLGATQNHEVLKDAAKLAEQLGDLIGGEEMLWELLAGFWSEMILYVAPSDNGHLQAIDRGGELITLWALLAHVGTVDRPDDTNANAAAG</sequence>
<dbReference type="PANTHER" id="PTHR31325">
    <property type="entry name" value="OS01G0798800 PROTEIN-RELATED"/>
    <property type="match status" value="1"/>
</dbReference>
<reference evidence="1" key="3">
    <citation type="submission" date="2022-06" db="UniProtKB">
        <authorList>
            <consortium name="EnsemblPlants"/>
        </authorList>
    </citation>
    <scope>IDENTIFICATION</scope>
</reference>
<name>A0A8R7QSD6_TRIUA</name>